<feature type="repeat" description="WD" evidence="3">
    <location>
        <begin position="1651"/>
        <end position="1682"/>
    </location>
</feature>
<feature type="repeat" description="WD" evidence="3">
    <location>
        <begin position="1609"/>
        <end position="1650"/>
    </location>
</feature>
<reference evidence="6" key="1">
    <citation type="journal article" date="2020" name="Fungal Divers.">
        <title>Resolving the Mortierellaceae phylogeny through synthesis of multi-gene phylogenetics and phylogenomics.</title>
        <authorList>
            <person name="Vandepol N."/>
            <person name="Liber J."/>
            <person name="Desiro A."/>
            <person name="Na H."/>
            <person name="Kennedy M."/>
            <person name="Barry K."/>
            <person name="Grigoriev I.V."/>
            <person name="Miller A.N."/>
            <person name="O'Donnell K."/>
            <person name="Stajich J.E."/>
            <person name="Bonito G."/>
        </authorList>
    </citation>
    <scope>NUCLEOTIDE SEQUENCE</scope>
    <source>
        <strain evidence="6">NRRL 6426</strain>
    </source>
</reference>
<feature type="region of interest" description="Disordered" evidence="4">
    <location>
        <begin position="974"/>
        <end position="1069"/>
    </location>
</feature>
<dbReference type="Pfam" id="PF23948">
    <property type="entry name" value="ARM_5"/>
    <property type="match status" value="1"/>
</dbReference>
<keyword evidence="1 3" id="KW-0853">WD repeat</keyword>
<dbReference type="EMBL" id="JAAAUQ010001466">
    <property type="protein sequence ID" value="KAF9138497.1"/>
    <property type="molecule type" value="Genomic_DNA"/>
</dbReference>
<dbReference type="Pfam" id="PF00400">
    <property type="entry name" value="WD40"/>
    <property type="match status" value="14"/>
</dbReference>
<dbReference type="OrthoDB" id="2433381at2759"/>
<feature type="repeat" description="WD" evidence="3">
    <location>
        <begin position="1356"/>
        <end position="1397"/>
    </location>
</feature>
<feature type="repeat" description="WD" evidence="3">
    <location>
        <begin position="1567"/>
        <end position="1608"/>
    </location>
</feature>
<feature type="repeat" description="WD" evidence="3">
    <location>
        <begin position="1441"/>
        <end position="1473"/>
    </location>
</feature>
<evidence type="ECO:0000256" key="4">
    <source>
        <dbReference type="SAM" id="MobiDB-lite"/>
    </source>
</evidence>
<protein>
    <recommendedName>
        <fullName evidence="5">Arm-like repeat domain-containing protein</fullName>
    </recommendedName>
</protein>
<feature type="repeat" description="WD" evidence="3">
    <location>
        <begin position="1736"/>
        <end position="1777"/>
    </location>
</feature>
<dbReference type="CDD" id="cd00200">
    <property type="entry name" value="WD40"/>
    <property type="match status" value="3"/>
</dbReference>
<dbReference type="SMART" id="SM00320">
    <property type="entry name" value="WD40"/>
    <property type="match status" value="14"/>
</dbReference>
<dbReference type="InterPro" id="IPR020472">
    <property type="entry name" value="WD40_PAC1"/>
</dbReference>
<dbReference type="PROSITE" id="PS50082">
    <property type="entry name" value="WD_REPEATS_2"/>
    <property type="match status" value="12"/>
</dbReference>
<organism evidence="6 7">
    <name type="scientific">Linnemannia schmuckeri</name>
    <dbReference type="NCBI Taxonomy" id="64567"/>
    <lineage>
        <taxon>Eukaryota</taxon>
        <taxon>Fungi</taxon>
        <taxon>Fungi incertae sedis</taxon>
        <taxon>Mucoromycota</taxon>
        <taxon>Mortierellomycotina</taxon>
        <taxon>Mortierellomycetes</taxon>
        <taxon>Mortierellales</taxon>
        <taxon>Mortierellaceae</taxon>
        <taxon>Linnemannia</taxon>
    </lineage>
</organism>
<evidence type="ECO:0000313" key="7">
    <source>
        <dbReference type="Proteomes" id="UP000748756"/>
    </source>
</evidence>
<evidence type="ECO:0000259" key="5">
    <source>
        <dbReference type="Pfam" id="PF23948"/>
    </source>
</evidence>
<dbReference type="PANTHER" id="PTHR14604:SF4">
    <property type="entry name" value="F-BOX DOMAIN-CONTAINING PROTEIN"/>
    <property type="match status" value="1"/>
</dbReference>
<dbReference type="InterPro" id="IPR036322">
    <property type="entry name" value="WD40_repeat_dom_sf"/>
</dbReference>
<feature type="repeat" description="WD" evidence="3">
    <location>
        <begin position="1266"/>
        <end position="1307"/>
    </location>
</feature>
<dbReference type="Proteomes" id="UP000748756">
    <property type="component" value="Unassembled WGS sequence"/>
</dbReference>
<evidence type="ECO:0000256" key="1">
    <source>
        <dbReference type="ARBA" id="ARBA00022574"/>
    </source>
</evidence>
<evidence type="ECO:0000313" key="6">
    <source>
        <dbReference type="EMBL" id="KAF9138497.1"/>
    </source>
</evidence>
<dbReference type="SUPFAM" id="SSF52540">
    <property type="entry name" value="P-loop containing nucleoside triphosphate hydrolases"/>
    <property type="match status" value="1"/>
</dbReference>
<dbReference type="SUPFAM" id="SSF141571">
    <property type="entry name" value="Pentapeptide repeat-like"/>
    <property type="match status" value="1"/>
</dbReference>
<dbReference type="PRINTS" id="PR00320">
    <property type="entry name" value="GPROTEINBRPT"/>
</dbReference>
<feature type="repeat" description="WD" evidence="3">
    <location>
        <begin position="1693"/>
        <end position="1735"/>
    </location>
</feature>
<feature type="repeat" description="WD" evidence="3">
    <location>
        <begin position="1308"/>
        <end position="1349"/>
    </location>
</feature>
<dbReference type="InterPro" id="IPR027417">
    <property type="entry name" value="P-loop_NTPase"/>
</dbReference>
<keyword evidence="7" id="KW-1185">Reference proteome</keyword>
<feature type="repeat" description="WD" evidence="3">
    <location>
        <begin position="1483"/>
        <end position="1524"/>
    </location>
</feature>
<dbReference type="PANTHER" id="PTHR14604">
    <property type="entry name" value="WD40 REPEAT PF20"/>
    <property type="match status" value="1"/>
</dbReference>
<dbReference type="SUPFAM" id="SSF50998">
    <property type="entry name" value="Quinoprotein alcohol dehydrogenase-like"/>
    <property type="match status" value="1"/>
</dbReference>
<comment type="caution">
    <text evidence="6">The sequence shown here is derived from an EMBL/GenBank/DDBJ whole genome shotgun (WGS) entry which is preliminary data.</text>
</comment>
<sequence length="1877" mass="206497">MNILKNPFAKANTSNEAQKPAVKILSSKQSPLRLSPGIFPQNLGRPVVQAALPHPGARIDNTAQLVFCNQLLSNHYSSSSPLDMSPMSSLPSGLPSQSLSDHYSSSISLDMGPIPSPPSRSPNDSVDTADVHEDNSVDAQEVDPLEDWLQTMERDPIEQKRLRWMPTRLVEEFANDVTNKANAIAEVALLGPILDRETYRDLLGCFLSKFERALMLKVVLLDVDLLQGLVQLVQSASPGYLVNDDVVRTLKILQSYLDIAKPPISDEKNSGLLDEKHSILSDHRVYLTIAVSRVLGVMVEGMVQELDRSMNHSLLRDRLQEFRLFDNPHLRFQVAYAYQALQHIPDGYSALQTIMIFASGLTMAAAGSASGSKIDPQSLVKGIGNIHLAVSQANGVAKSMREGTQEPSFAGDDNVAIGKLVQSFATGQKRAWYLALQGAQALVRNGQLADFKTALSTLACRHERDFQWGVCQLLGEIILDPFWDTSTHQQTIDCLGELYISQGWGNDVSVKKWILTILQQVSDHPNPNISRHSEELLQNLKKDGNVEFEGIYPLRARLPLPTDSPLLAIVQKIPLVNLQLNKLRSQRLVSLHQTVYIPPQAFLSLKSSTKRTFPLLEKVQEFLNSDQHVFLILGDSGSGKSTFNSFLERDLLTKYRGDGRFPLYINLPAIEQPESNMIAKLLLSYDFTEVQIQELKEHYQFVLICDGYDESHLVTNLYMKNQLNSPGSWNVKMIISCRSSYVGPHYLDQFRPQAANPYRYHSNAHSLFQEAAIAPFSPVQIKEYVEQFVEVPEVKKQFGSRPVWAVSEYMEKLSAIPNLMDLVKNPFLLSITLRILPDVVKDVLDLSKIVVTRLDLYNRFVDQWLTVNKVRIQNSRLSAETRSTFQSIVDDGFEANVICYLKKLASAIFKEQNGNPVVRYSHYKDKDTWKAEFFSPEGDAQIFRDASPLSRTGLHYQFIHGSLLEYFYSRDIVNQDGEQPPPTLSRPQSLNRSNNRDSDVSSDWHSSNPHTPQLPPTAFRHAGSAVDPSSAHSLSRSSTNPFRRGPTDFSRRPPISPFEPRQPHGPARRLSSAFMEELPDRREYRDPQTGPFIDAPNNLLGGRLSERNLTKDSDALYFLSEQALADPKFKQELFMMIERSKTQAQASPAAANAMSILIRAGVRFNGMDLRGIRVSGADLSGGEFDSAFLQGADMTDVNLSSIWLRQANLNGATLTGVQFGEARYLLESFSVHSCGVSPDAKKLALGCSDGTIRIYNGESLEWLYTIFAHSAAVTSLAFSPRVQEIASASEGTSINLWDTKDGQRGPELARHTNRITCLCYSPSGKLMASGSWDKTVRLWHAVKSEHRSANQPGHVLVGHENCVTSISFSPNDREIASGSWDMTVRLWDVNLGTVRAVIKGHTDWVLCVAYSPTGGYIASGSQDGTVRLLDALVTDSSRFIWTGHTDAVTSVTFSLTGKQVVTGSKDNTVRMWDPDTGVPGAVFRGHSGAITTLAYSPQGRTIISGSVDKSVRFWDSNSQAVLRGGDGHADAVSGVAYSSNGLRVVSGSHDHTVRIWNAETGAPVSVLRGHTGKVRAVAFSPTGAQVASGGEDKTLRLWSVTDAKEEFVLRRHSEAVTAVAFTPNGKRLASGSEDNTILVFDCRTGERLLAFKGHTLPVSSLSFSSTGHLLVSASWDNTVRFWIPQAGASSTVWTCHEEAMSAVAFVPPKCAWLVTGSKDNTARVWDLSTATTVYVLSGHKQPVESVSVSPCGRVIATGSQDGKVCLWVAATGRPLAVMSDFFGGVNSIAWKPSSNTFNSSELEFVTGCGDKSVRVWKIVGEGSGGGFRVKLVWGSTYGGLVLSGAVFENTTGLSWSQAKLVTQRGGSGADVSHNLWA</sequence>
<keyword evidence="2" id="KW-0677">Repeat</keyword>
<dbReference type="PROSITE" id="PS00678">
    <property type="entry name" value="WD_REPEATS_1"/>
    <property type="match status" value="3"/>
</dbReference>
<feature type="region of interest" description="Disordered" evidence="4">
    <location>
        <begin position="78"/>
        <end position="144"/>
    </location>
</feature>
<dbReference type="InterPro" id="IPR015943">
    <property type="entry name" value="WD40/YVTN_repeat-like_dom_sf"/>
</dbReference>
<dbReference type="Gene3D" id="2.160.20.80">
    <property type="entry name" value="E3 ubiquitin-protein ligase SopA"/>
    <property type="match status" value="1"/>
</dbReference>
<dbReference type="Pfam" id="PF00805">
    <property type="entry name" value="Pentapeptide"/>
    <property type="match status" value="1"/>
</dbReference>
<name>A0A9P5RS25_9FUNG</name>
<gene>
    <name evidence="6" type="ORF">BG015_002354</name>
</gene>
<dbReference type="InterPro" id="IPR011047">
    <property type="entry name" value="Quinoprotein_ADH-like_sf"/>
</dbReference>
<feature type="compositionally biased region" description="Low complexity" evidence="4">
    <location>
        <begin position="78"/>
        <end position="109"/>
    </location>
</feature>
<proteinExistence type="predicted"/>
<dbReference type="InterPro" id="IPR019775">
    <property type="entry name" value="WD40_repeat_CS"/>
</dbReference>
<dbReference type="InterPro" id="IPR001680">
    <property type="entry name" value="WD40_rpt"/>
</dbReference>
<dbReference type="Gene3D" id="3.40.50.300">
    <property type="entry name" value="P-loop containing nucleotide triphosphate hydrolases"/>
    <property type="match status" value="1"/>
</dbReference>
<dbReference type="InterPro" id="IPR056251">
    <property type="entry name" value="Arm_rpt_dom"/>
</dbReference>
<dbReference type="InterPro" id="IPR050995">
    <property type="entry name" value="WD-F-box_domain-protein"/>
</dbReference>
<dbReference type="Gene3D" id="2.130.10.10">
    <property type="entry name" value="YVTN repeat-like/Quinoprotein amine dehydrogenase"/>
    <property type="match status" value="5"/>
</dbReference>
<evidence type="ECO:0000256" key="3">
    <source>
        <dbReference type="PROSITE-ProRule" id="PRU00221"/>
    </source>
</evidence>
<feature type="repeat" description="WD" evidence="3">
    <location>
        <begin position="1525"/>
        <end position="1566"/>
    </location>
</feature>
<dbReference type="SUPFAM" id="SSF50978">
    <property type="entry name" value="WD40 repeat-like"/>
    <property type="match status" value="2"/>
</dbReference>
<feature type="compositionally biased region" description="Polar residues" evidence="4">
    <location>
        <begin position="1030"/>
        <end position="1041"/>
    </location>
</feature>
<feature type="domain" description="Arm-like repeat" evidence="5">
    <location>
        <begin position="140"/>
        <end position="534"/>
    </location>
</feature>
<dbReference type="InterPro" id="IPR001646">
    <property type="entry name" value="5peptide_repeat"/>
</dbReference>
<evidence type="ECO:0000256" key="2">
    <source>
        <dbReference type="ARBA" id="ARBA00022737"/>
    </source>
</evidence>
<accession>A0A9P5RS25</accession>
<feature type="repeat" description="WD" evidence="3">
    <location>
        <begin position="1398"/>
        <end position="1430"/>
    </location>
</feature>
<dbReference type="PROSITE" id="PS50294">
    <property type="entry name" value="WD_REPEATS_REGION"/>
    <property type="match status" value="12"/>
</dbReference>